<gene>
    <name evidence="1" type="ORF">CHILSU_LOCUS224</name>
</gene>
<sequence length="64" mass="7468">MAKLKRYLLRALPPSYSYIGDFLDLIPEEQRTVDYECSKIKEKNMATSDLDKKNNNVLNICNQN</sequence>
<dbReference type="EMBL" id="OU963894">
    <property type="protein sequence ID" value="CAH0397161.1"/>
    <property type="molecule type" value="Genomic_DNA"/>
</dbReference>
<accession>A0ABN8ASU6</accession>
<name>A0ABN8ASU6_CHISP</name>
<organism evidence="1 2">
    <name type="scientific">Chilo suppressalis</name>
    <name type="common">Asiatic rice borer moth</name>
    <dbReference type="NCBI Taxonomy" id="168631"/>
    <lineage>
        <taxon>Eukaryota</taxon>
        <taxon>Metazoa</taxon>
        <taxon>Ecdysozoa</taxon>
        <taxon>Arthropoda</taxon>
        <taxon>Hexapoda</taxon>
        <taxon>Insecta</taxon>
        <taxon>Pterygota</taxon>
        <taxon>Neoptera</taxon>
        <taxon>Endopterygota</taxon>
        <taxon>Lepidoptera</taxon>
        <taxon>Glossata</taxon>
        <taxon>Ditrysia</taxon>
        <taxon>Pyraloidea</taxon>
        <taxon>Crambidae</taxon>
        <taxon>Crambinae</taxon>
        <taxon>Chilo</taxon>
    </lineage>
</organism>
<keyword evidence="2" id="KW-1185">Reference proteome</keyword>
<proteinExistence type="predicted"/>
<dbReference type="Proteomes" id="UP001153292">
    <property type="component" value="Chromosome 1"/>
</dbReference>
<reference evidence="1" key="1">
    <citation type="submission" date="2021-12" db="EMBL/GenBank/DDBJ databases">
        <authorList>
            <person name="King R."/>
        </authorList>
    </citation>
    <scope>NUCLEOTIDE SEQUENCE</scope>
</reference>
<evidence type="ECO:0000313" key="2">
    <source>
        <dbReference type="Proteomes" id="UP001153292"/>
    </source>
</evidence>
<evidence type="ECO:0000313" key="1">
    <source>
        <dbReference type="EMBL" id="CAH0397161.1"/>
    </source>
</evidence>
<protein>
    <submittedName>
        <fullName evidence="1">Uncharacterized protein</fullName>
    </submittedName>
</protein>